<sequence length="39" mass="4243">PLAAKAETENTDRAMMSTFFIIGLPCCLIVLAGFPSRQE</sequence>
<keyword evidence="1" id="KW-0812">Transmembrane</keyword>
<proteinExistence type="predicted"/>
<keyword evidence="1" id="KW-1133">Transmembrane helix</keyword>
<evidence type="ECO:0000313" key="2">
    <source>
        <dbReference type="EMBL" id="EGU32035.1"/>
    </source>
</evidence>
<accession>F9RSM7</accession>
<comment type="caution">
    <text evidence="2">The sequence shown here is derived from an EMBL/GenBank/DDBJ whole genome shotgun (WGS) entry which is preliminary data.</text>
</comment>
<evidence type="ECO:0000313" key="3">
    <source>
        <dbReference type="Proteomes" id="UP000004349"/>
    </source>
</evidence>
<protein>
    <submittedName>
        <fullName evidence="2">Uncharacterized protein</fullName>
    </submittedName>
</protein>
<dbReference type="Proteomes" id="UP000004349">
    <property type="component" value="Unassembled WGS sequence"/>
</dbReference>
<reference evidence="2 3" key="1">
    <citation type="journal article" date="2012" name="Int. J. Syst. Evol. Microbiol.">
        <title>Vibrio caribbeanicus sp. nov., isolated from the marine sponge Scleritoderma cyanea.</title>
        <authorList>
            <person name="Hoffmann M."/>
            <person name="Monday S.R."/>
            <person name="Allard M.W."/>
            <person name="Strain E.A."/>
            <person name="Whittaker P."/>
            <person name="Naum M."/>
            <person name="McCarthy P.J."/>
            <person name="Lopez J.V."/>
            <person name="Fischer M."/>
            <person name="Brown E.W."/>
        </authorList>
    </citation>
    <scope>NUCLEOTIDE SEQUENCE [LARGE SCALE GENOMIC DNA]</scope>
    <source>
        <strain evidence="2 3">LMG 19158</strain>
    </source>
</reference>
<name>F9RSM7_9VIBR</name>
<feature type="non-terminal residue" evidence="2">
    <location>
        <position position="1"/>
    </location>
</feature>
<keyword evidence="1" id="KW-0472">Membrane</keyword>
<feature type="transmembrane region" description="Helical" evidence="1">
    <location>
        <begin position="14"/>
        <end position="34"/>
    </location>
</feature>
<dbReference type="AlphaFoldDB" id="F9RSM7"/>
<organism evidence="2 3">
    <name type="scientific">Vibrio scophthalmi LMG 19158</name>
    <dbReference type="NCBI Taxonomy" id="870967"/>
    <lineage>
        <taxon>Bacteria</taxon>
        <taxon>Pseudomonadati</taxon>
        <taxon>Pseudomonadota</taxon>
        <taxon>Gammaproteobacteria</taxon>
        <taxon>Vibrionales</taxon>
        <taxon>Vibrionaceae</taxon>
        <taxon>Vibrio</taxon>
    </lineage>
</organism>
<evidence type="ECO:0000256" key="1">
    <source>
        <dbReference type="SAM" id="Phobius"/>
    </source>
</evidence>
<gene>
    <name evidence="2" type="ORF">VIS19158_03117</name>
</gene>
<dbReference type="EMBL" id="AFWE01000192">
    <property type="protein sequence ID" value="EGU32035.1"/>
    <property type="molecule type" value="Genomic_DNA"/>
</dbReference>